<dbReference type="PANTHER" id="PTHR33223:SF11">
    <property type="entry name" value="ELEMENT PROTEIN, PUTATIVE-RELATED"/>
    <property type="match status" value="1"/>
</dbReference>
<comment type="caution">
    <text evidence="3">The sequence shown here is derived from an EMBL/GenBank/DDBJ whole genome shotgun (WGS) entry which is preliminary data.</text>
</comment>
<feature type="region of interest" description="Disordered" evidence="1">
    <location>
        <begin position="357"/>
        <end position="382"/>
    </location>
</feature>
<reference evidence="3" key="1">
    <citation type="submission" date="2020-01" db="EMBL/GenBank/DDBJ databases">
        <authorList>
            <person name="Mishra B."/>
        </authorList>
    </citation>
    <scope>NUCLEOTIDE SEQUENCE [LARGE SCALE GENOMIC DNA]</scope>
</reference>
<evidence type="ECO:0000256" key="1">
    <source>
        <dbReference type="SAM" id="MobiDB-lite"/>
    </source>
</evidence>
<name>A0A6D2JF09_9BRAS</name>
<feature type="compositionally biased region" description="Acidic residues" evidence="1">
    <location>
        <begin position="360"/>
        <end position="371"/>
    </location>
</feature>
<feature type="domain" description="Retrotransposon gag" evidence="2">
    <location>
        <begin position="65"/>
        <end position="155"/>
    </location>
</feature>
<dbReference type="OrthoDB" id="1923650at2759"/>
<dbReference type="InterPro" id="IPR005162">
    <property type="entry name" value="Retrotrans_gag_dom"/>
</dbReference>
<dbReference type="PANTHER" id="PTHR33223">
    <property type="entry name" value="CCHC-TYPE DOMAIN-CONTAINING PROTEIN"/>
    <property type="match status" value="1"/>
</dbReference>
<evidence type="ECO:0000313" key="3">
    <source>
        <dbReference type="EMBL" id="CAA7035504.1"/>
    </source>
</evidence>
<dbReference type="AlphaFoldDB" id="A0A6D2JF09"/>
<evidence type="ECO:0000313" key="4">
    <source>
        <dbReference type="Proteomes" id="UP000467841"/>
    </source>
</evidence>
<accession>A0A6D2JF09</accession>
<keyword evidence="4" id="KW-1185">Reference proteome</keyword>
<dbReference type="EMBL" id="CACVBM020001160">
    <property type="protein sequence ID" value="CAA7035504.1"/>
    <property type="molecule type" value="Genomic_DNA"/>
</dbReference>
<protein>
    <recommendedName>
        <fullName evidence="2">Retrotransposon gag domain-containing protein</fullName>
    </recommendedName>
</protein>
<dbReference type="Proteomes" id="UP000467841">
    <property type="component" value="Unassembled WGS sequence"/>
</dbReference>
<proteinExistence type="predicted"/>
<feature type="region of interest" description="Disordered" evidence="1">
    <location>
        <begin position="1"/>
        <end position="20"/>
    </location>
</feature>
<gene>
    <name evidence="3" type="ORF">MERR_LOCUS22739</name>
</gene>
<dbReference type="Pfam" id="PF03732">
    <property type="entry name" value="Retrotrans_gag"/>
    <property type="match status" value="1"/>
</dbReference>
<evidence type="ECO:0000259" key="2">
    <source>
        <dbReference type="Pfam" id="PF03732"/>
    </source>
</evidence>
<organism evidence="3 4">
    <name type="scientific">Microthlaspi erraticum</name>
    <dbReference type="NCBI Taxonomy" id="1685480"/>
    <lineage>
        <taxon>Eukaryota</taxon>
        <taxon>Viridiplantae</taxon>
        <taxon>Streptophyta</taxon>
        <taxon>Embryophyta</taxon>
        <taxon>Tracheophyta</taxon>
        <taxon>Spermatophyta</taxon>
        <taxon>Magnoliopsida</taxon>
        <taxon>eudicotyledons</taxon>
        <taxon>Gunneridae</taxon>
        <taxon>Pentapetalae</taxon>
        <taxon>rosids</taxon>
        <taxon>malvids</taxon>
        <taxon>Brassicales</taxon>
        <taxon>Brassicaceae</taxon>
        <taxon>Coluteocarpeae</taxon>
        <taxon>Microthlaspi</taxon>
    </lineage>
</organism>
<sequence length="382" mass="42891">MDIPEGNGNPLGNGNGRARQTRPIGLEMHQTAINKDKGLSHHLSRTTTLRSSWINGVSEDAIKLRLFPMSLADKAHQWEKSLPHGTITTWDECKKAFLAKFFSTGRTAKLRSEISGFTQRNNETFGEACDRFKGYTSQCPHNFNNESLLSTLYRGCLARYRDMLDTANNGNFLNQDVDDGWQLVENIANSNGSYGEEYDRTDWKLDRPLDRVGCTASQRHACPQFQVGQTDPSTIHCEACLLCFWQLQKDLIWSYTIPTACIISDCSAWLQTRRDSSRLPTKFSGATSECTTWIRPNAISYLTKSSLGYEYSSSFYKGKPRIIESSSASSSSSQEYAQAVTLRSGRQLPNREVHLKSAVDIDDEEGEDLVEYSDIPAPTRSS</sequence>